<dbReference type="SUPFAM" id="SSF53474">
    <property type="entry name" value="alpha/beta-Hydrolases"/>
    <property type="match status" value="1"/>
</dbReference>
<dbReference type="Gene3D" id="2.120.10.30">
    <property type="entry name" value="TolB, C-terminal domain"/>
    <property type="match status" value="1"/>
</dbReference>
<dbReference type="SUPFAM" id="SSF82171">
    <property type="entry name" value="DPP6 N-terminal domain-like"/>
    <property type="match status" value="1"/>
</dbReference>
<keyword evidence="1 3" id="KW-0732">Signal</keyword>
<feature type="chain" id="PRO_5034645000" evidence="3">
    <location>
        <begin position="20"/>
        <end position="290"/>
    </location>
</feature>
<sequence>MCILFFFPVISALIAPAPASNDAFAQDEAWSTDTKIWIVSTRSSEWEGEIPVPVSLTKSNRGACSRPVYSPDGRWVAWLQMEVPGYENDRRRIVLYDRQAASRRYVLPKWDRSPTSIVFSPDSSEIYMTIFVATAEPGSATPWRRPRELTASGTAADLQFAPDASASAPPGARVLVYIYHDLTSPPELFTMQAGTQDARRRTFVTRKRMDDVEGLVRPQDFWFRGATKHQDIHGWVLAPETSAAAEDGKLPLAFLIHGGPQSAWMDSWSVRWNPQIFAAAGYITIGEGAR</sequence>
<dbReference type="InterPro" id="IPR029058">
    <property type="entry name" value="AB_hydrolase_fold"/>
</dbReference>
<dbReference type="GO" id="GO:0004252">
    <property type="term" value="F:serine-type endopeptidase activity"/>
    <property type="evidence" value="ECO:0007669"/>
    <property type="project" value="TreeGrafter"/>
</dbReference>
<name>A0A8H7ZPN4_9FUNG</name>
<dbReference type="PANTHER" id="PTHR42776">
    <property type="entry name" value="SERINE PEPTIDASE S9 FAMILY MEMBER"/>
    <property type="match status" value="1"/>
</dbReference>
<keyword evidence="2" id="KW-0378">Hydrolase</keyword>
<keyword evidence="5" id="KW-1185">Reference proteome</keyword>
<dbReference type="PANTHER" id="PTHR42776:SF13">
    <property type="entry name" value="DIPEPTIDYL-PEPTIDASE 5"/>
    <property type="match status" value="1"/>
</dbReference>
<evidence type="ECO:0000313" key="4">
    <source>
        <dbReference type="EMBL" id="KAG5456828.1"/>
    </source>
</evidence>
<dbReference type="Proteomes" id="UP000673691">
    <property type="component" value="Unassembled WGS sequence"/>
</dbReference>
<feature type="signal peptide" evidence="3">
    <location>
        <begin position="1"/>
        <end position="19"/>
    </location>
</feature>
<evidence type="ECO:0000313" key="5">
    <source>
        <dbReference type="Proteomes" id="UP000673691"/>
    </source>
</evidence>
<dbReference type="InterPro" id="IPR011042">
    <property type="entry name" value="6-blade_b-propeller_TolB-like"/>
</dbReference>
<gene>
    <name evidence="4" type="ORF">BJ554DRAFT_3317</name>
</gene>
<dbReference type="AlphaFoldDB" id="A0A8H7ZPN4"/>
<dbReference type="EMBL" id="JAEFCI010011092">
    <property type="protein sequence ID" value="KAG5456828.1"/>
    <property type="molecule type" value="Genomic_DNA"/>
</dbReference>
<evidence type="ECO:0000256" key="3">
    <source>
        <dbReference type="SAM" id="SignalP"/>
    </source>
</evidence>
<protein>
    <submittedName>
        <fullName evidence="4">Uncharacterized protein</fullName>
    </submittedName>
</protein>
<organism evidence="4 5">
    <name type="scientific">Olpidium bornovanus</name>
    <dbReference type="NCBI Taxonomy" id="278681"/>
    <lineage>
        <taxon>Eukaryota</taxon>
        <taxon>Fungi</taxon>
        <taxon>Fungi incertae sedis</taxon>
        <taxon>Olpidiomycota</taxon>
        <taxon>Olpidiomycotina</taxon>
        <taxon>Olpidiomycetes</taxon>
        <taxon>Olpidiales</taxon>
        <taxon>Olpidiaceae</taxon>
        <taxon>Olpidium</taxon>
    </lineage>
</organism>
<comment type="caution">
    <text evidence="4">The sequence shown here is derived from an EMBL/GenBank/DDBJ whole genome shotgun (WGS) entry which is preliminary data.</text>
</comment>
<feature type="non-terminal residue" evidence="4">
    <location>
        <position position="290"/>
    </location>
</feature>
<proteinExistence type="predicted"/>
<evidence type="ECO:0000256" key="2">
    <source>
        <dbReference type="ARBA" id="ARBA00022801"/>
    </source>
</evidence>
<reference evidence="4 5" key="1">
    <citation type="journal article" name="Sci. Rep.">
        <title>Genome-scale phylogenetic analyses confirm Olpidium as the closest living zoosporic fungus to the non-flagellated, terrestrial fungi.</title>
        <authorList>
            <person name="Chang Y."/>
            <person name="Rochon D."/>
            <person name="Sekimoto S."/>
            <person name="Wang Y."/>
            <person name="Chovatia M."/>
            <person name="Sandor L."/>
            <person name="Salamov A."/>
            <person name="Grigoriev I.V."/>
            <person name="Stajich J.E."/>
            <person name="Spatafora J.W."/>
        </authorList>
    </citation>
    <scope>NUCLEOTIDE SEQUENCE [LARGE SCALE GENOMIC DNA]</scope>
    <source>
        <strain evidence="4">S191</strain>
    </source>
</reference>
<evidence type="ECO:0000256" key="1">
    <source>
        <dbReference type="ARBA" id="ARBA00022729"/>
    </source>
</evidence>
<dbReference type="Gene3D" id="3.40.50.1820">
    <property type="entry name" value="alpha/beta hydrolase"/>
    <property type="match status" value="1"/>
</dbReference>
<dbReference type="OrthoDB" id="416344at2759"/>
<accession>A0A8H7ZPN4</accession>